<evidence type="ECO:0000259" key="2">
    <source>
        <dbReference type="Pfam" id="PF00582"/>
    </source>
</evidence>
<dbReference type="STRING" id="301967.A6E15_16315"/>
<accession>A0A1S8B1E7</accession>
<dbReference type="Pfam" id="PF00582">
    <property type="entry name" value="Usp"/>
    <property type="match status" value="1"/>
</dbReference>
<dbReference type="SUPFAM" id="SSF52402">
    <property type="entry name" value="Adenine nucleotide alpha hydrolases-like"/>
    <property type="match status" value="1"/>
</dbReference>
<dbReference type="PANTHER" id="PTHR46268">
    <property type="entry name" value="STRESS RESPONSE PROTEIN NHAX"/>
    <property type="match status" value="1"/>
</dbReference>
<dbReference type="Proteomes" id="UP000189370">
    <property type="component" value="Unassembled WGS sequence"/>
</dbReference>
<organism evidence="3 4">
    <name type="scientific">Natrinema saccharevitans</name>
    <dbReference type="NCBI Taxonomy" id="301967"/>
    <lineage>
        <taxon>Archaea</taxon>
        <taxon>Methanobacteriati</taxon>
        <taxon>Methanobacteriota</taxon>
        <taxon>Stenosarchaea group</taxon>
        <taxon>Halobacteria</taxon>
        <taxon>Halobacteriales</taxon>
        <taxon>Natrialbaceae</taxon>
        <taxon>Natrinema</taxon>
    </lineage>
</organism>
<dbReference type="Gene3D" id="3.40.50.620">
    <property type="entry name" value="HUPs"/>
    <property type="match status" value="1"/>
</dbReference>
<dbReference type="EMBL" id="LWLN01000001">
    <property type="protein sequence ID" value="OLZ42762.1"/>
    <property type="molecule type" value="Genomic_DNA"/>
</dbReference>
<dbReference type="AlphaFoldDB" id="A0A1S8B1E7"/>
<gene>
    <name evidence="3" type="ORF">A6E15_16315</name>
</gene>
<evidence type="ECO:0000313" key="4">
    <source>
        <dbReference type="Proteomes" id="UP000189370"/>
    </source>
</evidence>
<dbReference type="InterPro" id="IPR006015">
    <property type="entry name" value="Universal_stress_UspA"/>
</dbReference>
<evidence type="ECO:0000313" key="3">
    <source>
        <dbReference type="EMBL" id="OLZ42762.1"/>
    </source>
</evidence>
<protein>
    <submittedName>
        <fullName evidence="3">Universal stress protein</fullName>
    </submittedName>
</protein>
<dbReference type="PANTHER" id="PTHR46268:SF24">
    <property type="entry name" value="UNIVERSAL STRESS PROTEIN"/>
    <property type="match status" value="1"/>
</dbReference>
<comment type="caution">
    <text evidence="3">The sequence shown here is derived from an EMBL/GenBank/DDBJ whole genome shotgun (WGS) entry which is preliminary data.</text>
</comment>
<proteinExistence type="inferred from homology"/>
<feature type="domain" description="UspA" evidence="2">
    <location>
        <begin position="1"/>
        <end position="141"/>
    </location>
</feature>
<dbReference type="PRINTS" id="PR01438">
    <property type="entry name" value="UNVRSLSTRESS"/>
</dbReference>
<dbReference type="RefSeq" id="WP_076148421.1">
    <property type="nucleotide sequence ID" value="NZ_LWLN01000001.1"/>
</dbReference>
<evidence type="ECO:0000256" key="1">
    <source>
        <dbReference type="ARBA" id="ARBA00008791"/>
    </source>
</evidence>
<dbReference type="CDD" id="cd00293">
    <property type="entry name" value="USP-like"/>
    <property type="match status" value="1"/>
</dbReference>
<comment type="similarity">
    <text evidence="1">Belongs to the universal stress protein A family.</text>
</comment>
<keyword evidence="4" id="KW-1185">Reference proteome</keyword>
<sequence length="141" mass="15377">MVSRVLVPMEDSEMSERALEYALEVFPDAEITVLHVVGEPSQMWGYATGLALADDLEEAAEERAENVFDRAREIVADAGGDATLETVIAFGHPARAIINRTDDYETVVIGTHSGSVSDRIFVGNVAEKVFRRSSVPVVVVR</sequence>
<reference evidence="4" key="1">
    <citation type="submission" date="2016-04" db="EMBL/GenBank/DDBJ databases">
        <authorList>
            <person name="Chen S.-C."/>
            <person name="Lai M.-C."/>
        </authorList>
    </citation>
    <scope>NUCLEOTIDE SEQUENCE [LARGE SCALE GENOMIC DNA]</scope>
    <source>
        <strain evidence="4">AB14</strain>
    </source>
</reference>
<name>A0A1S8B1E7_9EURY</name>
<dbReference type="OrthoDB" id="105697at2157"/>
<dbReference type="InterPro" id="IPR006016">
    <property type="entry name" value="UspA"/>
</dbReference>
<dbReference type="InterPro" id="IPR014729">
    <property type="entry name" value="Rossmann-like_a/b/a_fold"/>
</dbReference>